<reference evidence="7" key="1">
    <citation type="journal article" date="2019" name="Int. J. Syst. Evol. Microbiol.">
        <title>The Global Catalogue of Microorganisms (GCM) 10K type strain sequencing project: providing services to taxonomists for standard genome sequencing and annotation.</title>
        <authorList>
            <consortium name="The Broad Institute Genomics Platform"/>
            <consortium name="The Broad Institute Genome Sequencing Center for Infectious Disease"/>
            <person name="Wu L."/>
            <person name="Ma J."/>
        </authorList>
    </citation>
    <scope>NUCLEOTIDE SEQUENCE [LARGE SCALE GENOMIC DNA]</scope>
    <source>
        <strain evidence="7">JCM 18200</strain>
    </source>
</reference>
<evidence type="ECO:0000256" key="4">
    <source>
        <dbReference type="ARBA" id="ARBA00023136"/>
    </source>
</evidence>
<dbReference type="RefSeq" id="WP_345230826.1">
    <property type="nucleotide sequence ID" value="NZ_BAABIQ010000006.1"/>
</dbReference>
<name>A0ABP9ATK1_9SPHI</name>
<evidence type="ECO:0000256" key="3">
    <source>
        <dbReference type="ARBA" id="ARBA00022989"/>
    </source>
</evidence>
<gene>
    <name evidence="6" type="ORF">GCM10023231_11990</name>
</gene>
<comment type="caution">
    <text evidence="6">The sequence shown here is derived from an EMBL/GenBank/DDBJ whole genome shotgun (WGS) entry which is preliminary data.</text>
</comment>
<organism evidence="6 7">
    <name type="scientific">Olivibacter ginsenosidimutans</name>
    <dbReference type="NCBI Taxonomy" id="1176537"/>
    <lineage>
        <taxon>Bacteria</taxon>
        <taxon>Pseudomonadati</taxon>
        <taxon>Bacteroidota</taxon>
        <taxon>Sphingobacteriia</taxon>
        <taxon>Sphingobacteriales</taxon>
        <taxon>Sphingobacteriaceae</taxon>
        <taxon>Olivibacter</taxon>
    </lineage>
</organism>
<feature type="transmembrane region" description="Helical" evidence="5">
    <location>
        <begin position="72"/>
        <end position="90"/>
    </location>
</feature>
<dbReference type="EMBL" id="BAABIQ010000006">
    <property type="protein sequence ID" value="GAA4785717.1"/>
    <property type="molecule type" value="Genomic_DNA"/>
</dbReference>
<keyword evidence="4 5" id="KW-0472">Membrane</keyword>
<feature type="transmembrane region" description="Helical" evidence="5">
    <location>
        <begin position="96"/>
        <end position="112"/>
    </location>
</feature>
<keyword evidence="3 5" id="KW-1133">Transmembrane helix</keyword>
<protein>
    <recommendedName>
        <fullName evidence="8">DoxX family membrane protein</fullName>
    </recommendedName>
</protein>
<dbReference type="InterPro" id="IPR032808">
    <property type="entry name" value="DoxX"/>
</dbReference>
<evidence type="ECO:0000313" key="6">
    <source>
        <dbReference type="EMBL" id="GAA4785717.1"/>
    </source>
</evidence>
<evidence type="ECO:0008006" key="8">
    <source>
        <dbReference type="Google" id="ProtNLM"/>
    </source>
</evidence>
<accession>A0ABP9ATK1</accession>
<comment type="subcellular location">
    <subcellularLocation>
        <location evidence="1">Membrane</location>
        <topology evidence="1">Multi-pass membrane protein</topology>
    </subcellularLocation>
</comment>
<proteinExistence type="predicted"/>
<feature type="transmembrane region" description="Helical" evidence="5">
    <location>
        <begin position="43"/>
        <end position="65"/>
    </location>
</feature>
<dbReference type="Proteomes" id="UP001501411">
    <property type="component" value="Unassembled WGS sequence"/>
</dbReference>
<keyword evidence="2 5" id="KW-0812">Transmembrane</keyword>
<sequence length="123" mass="13871">MKIVKTILCVLFGLMFINAGLDKYLHYMPMPPMEDDLLKVNEAILQLKWLLPLVGFIEIVGGLLFIFPKTRALGAIVILPIMVGVIFHNITFMPSGLAIAGVMFLINLWVIIDNRKKYQVLLS</sequence>
<evidence type="ECO:0000313" key="7">
    <source>
        <dbReference type="Proteomes" id="UP001501411"/>
    </source>
</evidence>
<dbReference type="Pfam" id="PF07681">
    <property type="entry name" value="DoxX"/>
    <property type="match status" value="1"/>
</dbReference>
<evidence type="ECO:0000256" key="2">
    <source>
        <dbReference type="ARBA" id="ARBA00022692"/>
    </source>
</evidence>
<evidence type="ECO:0000256" key="5">
    <source>
        <dbReference type="SAM" id="Phobius"/>
    </source>
</evidence>
<evidence type="ECO:0000256" key="1">
    <source>
        <dbReference type="ARBA" id="ARBA00004141"/>
    </source>
</evidence>
<keyword evidence="7" id="KW-1185">Reference proteome</keyword>